<dbReference type="RefSeq" id="WP_077280256.1">
    <property type="nucleotide sequence ID" value="NZ_MVBK01000136.1"/>
</dbReference>
<name>A0A1V3N877_9GAMM</name>
<reference evidence="1 2" key="1">
    <citation type="submission" date="2017-02" db="EMBL/GenBank/DDBJ databases">
        <title>Genomic diversity within the haloalkaliphilic genus Thioalkalivibrio.</title>
        <authorList>
            <person name="Ahn A.-C."/>
            <person name="Meier-Kolthoff J."/>
            <person name="Overmars L."/>
            <person name="Richter M."/>
            <person name="Woyke T."/>
            <person name="Sorokin D.Y."/>
            <person name="Muyzer G."/>
        </authorList>
    </citation>
    <scope>NUCLEOTIDE SEQUENCE [LARGE SCALE GENOMIC DNA]</scope>
    <source>
        <strain evidence="1 2">ALJD</strain>
    </source>
</reference>
<organism evidence="1 2">
    <name type="scientific">Thioalkalivibrio denitrificans</name>
    <dbReference type="NCBI Taxonomy" id="108003"/>
    <lineage>
        <taxon>Bacteria</taxon>
        <taxon>Pseudomonadati</taxon>
        <taxon>Pseudomonadota</taxon>
        <taxon>Gammaproteobacteria</taxon>
        <taxon>Chromatiales</taxon>
        <taxon>Ectothiorhodospiraceae</taxon>
        <taxon>Thioalkalivibrio</taxon>
    </lineage>
</organism>
<dbReference type="Proteomes" id="UP000189462">
    <property type="component" value="Unassembled WGS sequence"/>
</dbReference>
<accession>A0A1V3N877</accession>
<dbReference type="AlphaFoldDB" id="A0A1V3N877"/>
<evidence type="ECO:0000313" key="2">
    <source>
        <dbReference type="Proteomes" id="UP000189462"/>
    </source>
</evidence>
<comment type="caution">
    <text evidence="1">The sequence shown here is derived from an EMBL/GenBank/DDBJ whole genome shotgun (WGS) entry which is preliminary data.</text>
</comment>
<protein>
    <submittedName>
        <fullName evidence="1">Uncharacterized protein</fullName>
    </submittedName>
</protein>
<gene>
    <name evidence="1" type="ORF">B1C78_16585</name>
</gene>
<proteinExistence type="predicted"/>
<evidence type="ECO:0000313" key="1">
    <source>
        <dbReference type="EMBL" id="OOG21201.1"/>
    </source>
</evidence>
<keyword evidence="2" id="KW-1185">Reference proteome</keyword>
<dbReference type="EMBL" id="MVBK01000136">
    <property type="protein sequence ID" value="OOG21201.1"/>
    <property type="molecule type" value="Genomic_DNA"/>
</dbReference>
<sequence length="72" mass="7856">MQGRQDRGQSLVLETGRGRARHLLDGLIAYRAELGELGRELEALLRAAGVTPSSRATEFLQDNSLGHADRTP</sequence>